<keyword evidence="1" id="KW-0934">Plastid</keyword>
<organism evidence="1 2">
    <name type="scientific">Laurencia snackeyi</name>
    <dbReference type="NCBI Taxonomy" id="1858662"/>
    <lineage>
        <taxon>Eukaryota</taxon>
        <taxon>Rhodophyta</taxon>
        <taxon>Florideophyceae</taxon>
        <taxon>Rhodymeniophycidae</taxon>
        <taxon>Ceramiales</taxon>
        <taxon>Rhodomelaceae</taxon>
        <taxon>Laurencieae</taxon>
        <taxon>Laurencia</taxon>
    </lineage>
</organism>
<reference evidence="2" key="1">
    <citation type="journal article" date="2017" name="BMC Genomics">
        <title>Complete chloroplast genome of Gracilaria firma (Gracilariaceae, Rhodophyta), with discussion on the use of chloroplast phylogenomics in the subclass Rhodymeniophycidae.</title>
        <authorList>
            <person name="Ng P.K."/>
            <person name="Lin S.M."/>
            <person name="Lim P.E."/>
            <person name="Liu L.C."/>
            <person name="Chen C.M."/>
            <person name="Pai T.W."/>
        </authorList>
    </citation>
    <scope>NUCLEOTIDE SEQUENCE [LARGE SCALE GENOMIC DNA]</scope>
</reference>
<gene>
    <name evidence="1" type="primary">orf208</name>
</gene>
<proteinExistence type="predicted"/>
<name>A0A0G4KBS6_9FLOR</name>
<dbReference type="EMBL" id="LN833431">
    <property type="protein sequence ID" value="CRF40023.1"/>
    <property type="molecule type" value="Genomic_DNA"/>
</dbReference>
<evidence type="ECO:0000313" key="1">
    <source>
        <dbReference type="EMBL" id="CRF40023.1"/>
    </source>
</evidence>
<sequence>MSRLIELRKNYSKDNENEKGMNEFIKLITNTMYSDIVSTFFGTANTIVGNNITGRARSMAWYMEKSLHGIQTITDECCFDVNKVVKTRYQLTNTKYRNLKEVGPQKDLSFRKLCSYKIRNISELSDKVLGGIVSCHIKKCFPKISVVYQYEIETKNMITGIATRGASKYQMYKDQEVVKTKMRSYKNAEYSDYDIYTNSILRCYSRTI</sequence>
<dbReference type="AlphaFoldDB" id="A0A0G4KBS6"/>
<dbReference type="Proteomes" id="UP000307987">
    <property type="component" value="Plastid JFC0032_plastid"/>
</dbReference>
<protein>
    <submittedName>
        <fullName evidence="1">Uncharacterized protein</fullName>
    </submittedName>
</protein>
<accession>A0A0G4KBS6</accession>
<geneLocation type="plastid" evidence="1"/>
<evidence type="ECO:0000313" key="2">
    <source>
        <dbReference type="Proteomes" id="UP000307987"/>
    </source>
</evidence>